<feature type="transmembrane region" description="Helical" evidence="1">
    <location>
        <begin position="204"/>
        <end position="224"/>
    </location>
</feature>
<feature type="transmembrane region" description="Helical" evidence="1">
    <location>
        <begin position="470"/>
        <end position="490"/>
    </location>
</feature>
<dbReference type="EMBL" id="LVVY01000151">
    <property type="protein sequence ID" value="OAM72991.1"/>
    <property type="molecule type" value="Genomic_DNA"/>
</dbReference>
<name>A0A178HJH5_9HYPH</name>
<feature type="transmembrane region" description="Helical" evidence="1">
    <location>
        <begin position="138"/>
        <end position="158"/>
    </location>
</feature>
<feature type="transmembrane region" description="Helical" evidence="1">
    <location>
        <begin position="165"/>
        <end position="184"/>
    </location>
</feature>
<keyword evidence="1" id="KW-1133">Transmembrane helix</keyword>
<dbReference type="STRING" id="1770058.A3840_18890"/>
<evidence type="ECO:0000259" key="2">
    <source>
        <dbReference type="Pfam" id="PF01970"/>
    </source>
</evidence>
<feature type="transmembrane region" description="Helical" evidence="1">
    <location>
        <begin position="414"/>
        <end position="435"/>
    </location>
</feature>
<dbReference type="Pfam" id="PF01970">
    <property type="entry name" value="TctA"/>
    <property type="match status" value="1"/>
</dbReference>
<gene>
    <name evidence="3" type="ORF">A3840_18890</name>
</gene>
<organism evidence="3 4">
    <name type="scientific">Devosia elaeis</name>
    <dbReference type="NCBI Taxonomy" id="1770058"/>
    <lineage>
        <taxon>Bacteria</taxon>
        <taxon>Pseudomonadati</taxon>
        <taxon>Pseudomonadota</taxon>
        <taxon>Alphaproteobacteria</taxon>
        <taxon>Hyphomicrobiales</taxon>
        <taxon>Devosiaceae</taxon>
        <taxon>Devosia</taxon>
    </lineage>
</organism>
<sequence>MENFALLMQGFQASLALHNILAALAGVTLGTLAGVLPGIGISGTIALLLPISFGMEPLTALIMFSGIYYGAMYGGSITSILVNVPGEGASVVTMIEGYQMARRGRAGAALAIAAIGSFVAGTLGVVGITFIAPPLAQVAIAFGPPEYFAIAALGLLVLTNLSGGSALRAVLMMLIGLMLGTVGMDYMTGLVRFGFGVDGLGDGLDFIVIVMGVFGLGEVLARICERQNDVRVTKIKFKDLYPNREETRRSILPIFRGGLIGAIMGLIPGPSGTISTFASYALEKKLSTRREEWGKGAIEGVAGPEAANNAASSFTMIPLLSLGLPFSASAALLLSGFMIHGIQPGPMLVSTEPVLFWGLIASMYIGNLICLILNLPLVGLFASVLRAPMRYLMPVVALVTFTGAYVLNYSLFDLGVLTFFGFLGFFLQMSGYSLAPLALGAFLGPQLEQGLIQTMVLTDGNIWTLMTRPLAGTALWLGVAMIGWMIFRFIRQLLRRSSSQPVAEDV</sequence>
<keyword evidence="1" id="KW-0472">Membrane</keyword>
<feature type="transmembrane region" description="Helical" evidence="1">
    <location>
        <begin position="61"/>
        <end position="85"/>
    </location>
</feature>
<dbReference type="PANTHER" id="PTHR35342:SF5">
    <property type="entry name" value="TRICARBOXYLIC TRANSPORT PROTEIN"/>
    <property type="match status" value="1"/>
</dbReference>
<proteinExistence type="predicted"/>
<evidence type="ECO:0000256" key="1">
    <source>
        <dbReference type="SAM" id="Phobius"/>
    </source>
</evidence>
<dbReference type="RefSeq" id="WP_067460806.1">
    <property type="nucleotide sequence ID" value="NZ_LVVY01000151.1"/>
</dbReference>
<dbReference type="AlphaFoldDB" id="A0A178HJH5"/>
<dbReference type="Proteomes" id="UP000078389">
    <property type="component" value="Unassembled WGS sequence"/>
</dbReference>
<keyword evidence="4" id="KW-1185">Reference proteome</keyword>
<keyword evidence="1" id="KW-0812">Transmembrane</keyword>
<protein>
    <submittedName>
        <fullName evidence="3">Transporter</fullName>
    </submittedName>
</protein>
<evidence type="ECO:0000313" key="3">
    <source>
        <dbReference type="EMBL" id="OAM72991.1"/>
    </source>
</evidence>
<dbReference type="PANTHER" id="PTHR35342">
    <property type="entry name" value="TRICARBOXYLIC TRANSPORT PROTEIN"/>
    <property type="match status" value="1"/>
</dbReference>
<feature type="domain" description="DUF112" evidence="2">
    <location>
        <begin position="20"/>
        <end position="438"/>
    </location>
</feature>
<dbReference type="InterPro" id="IPR002823">
    <property type="entry name" value="DUF112_TM"/>
</dbReference>
<accession>A0A178HJH5</accession>
<reference evidence="3 4" key="1">
    <citation type="submission" date="2016-03" db="EMBL/GenBank/DDBJ databases">
        <title>Genome sequencing of Devosia sp. S37.</title>
        <authorList>
            <person name="Mohd Nor M."/>
        </authorList>
    </citation>
    <scope>NUCLEOTIDE SEQUENCE [LARGE SCALE GENOMIC DNA]</scope>
    <source>
        <strain evidence="3 4">S37</strain>
    </source>
</reference>
<dbReference type="OrthoDB" id="7912266at2"/>
<comment type="caution">
    <text evidence="3">The sequence shown here is derived from an EMBL/GenBank/DDBJ whole genome shotgun (WGS) entry which is preliminary data.</text>
</comment>
<feature type="transmembrane region" description="Helical" evidence="1">
    <location>
        <begin position="106"/>
        <end position="132"/>
    </location>
</feature>
<feature type="transmembrane region" description="Helical" evidence="1">
    <location>
        <begin position="21"/>
        <end position="49"/>
    </location>
</feature>
<feature type="transmembrane region" description="Helical" evidence="1">
    <location>
        <begin position="322"/>
        <end position="342"/>
    </location>
</feature>
<evidence type="ECO:0000313" key="4">
    <source>
        <dbReference type="Proteomes" id="UP000078389"/>
    </source>
</evidence>
<feature type="transmembrane region" description="Helical" evidence="1">
    <location>
        <begin position="354"/>
        <end position="377"/>
    </location>
</feature>